<dbReference type="EMBL" id="CP037421">
    <property type="protein sequence ID" value="QDT27182.1"/>
    <property type="molecule type" value="Genomic_DNA"/>
</dbReference>
<evidence type="ECO:0000313" key="1">
    <source>
        <dbReference type="EMBL" id="QDT27182.1"/>
    </source>
</evidence>
<gene>
    <name evidence="1" type="ORF">Enr10x_24970</name>
</gene>
<dbReference type="AlphaFoldDB" id="A0A517Q6C9"/>
<accession>A0A518A5I3</accession>
<dbReference type="Proteomes" id="UP000315647">
    <property type="component" value="Chromosome"/>
</dbReference>
<proteinExistence type="predicted"/>
<evidence type="ECO:0000313" key="2">
    <source>
        <dbReference type="Proteomes" id="UP000315647"/>
    </source>
</evidence>
<keyword evidence="2" id="KW-1185">Reference proteome</keyword>
<reference evidence="1 2" key="1">
    <citation type="submission" date="2019-03" db="EMBL/GenBank/DDBJ databases">
        <title>Deep-cultivation of Planctomycetes and their phenomic and genomic characterization uncovers novel biology.</title>
        <authorList>
            <person name="Wiegand S."/>
            <person name="Jogler M."/>
            <person name="Boedeker C."/>
            <person name="Pinto D."/>
            <person name="Vollmers J."/>
            <person name="Rivas-Marin E."/>
            <person name="Kohn T."/>
            <person name="Peeters S.H."/>
            <person name="Heuer A."/>
            <person name="Rast P."/>
            <person name="Oberbeckmann S."/>
            <person name="Bunk B."/>
            <person name="Jeske O."/>
            <person name="Meyerdierks A."/>
            <person name="Storesund J.E."/>
            <person name="Kallscheuer N."/>
            <person name="Luecker S."/>
            <person name="Lage O.M."/>
            <person name="Pohl T."/>
            <person name="Merkel B.J."/>
            <person name="Hornburger P."/>
            <person name="Mueller R.-W."/>
            <person name="Bruemmer F."/>
            <person name="Labrenz M."/>
            <person name="Spormann A.M."/>
            <person name="Op den Camp H."/>
            <person name="Overmann J."/>
            <person name="Amann R."/>
            <person name="Jetten M.S.M."/>
            <person name="Mascher T."/>
            <person name="Medema M.H."/>
            <person name="Devos D.P."/>
            <person name="Kaster A.-K."/>
            <person name="Ovreas L."/>
            <person name="Rohde M."/>
            <person name="Galperin M.Y."/>
            <person name="Jogler C."/>
        </authorList>
    </citation>
    <scope>NUCLEOTIDE SEQUENCE [LARGE SCALE GENOMIC DNA]</scope>
    <source>
        <strain evidence="1 2">Enr10</strain>
    </source>
</reference>
<accession>A0A517Q6C9</accession>
<organism evidence="1 2">
    <name type="scientific">Gimesia panareensis</name>
    <dbReference type="NCBI Taxonomy" id="2527978"/>
    <lineage>
        <taxon>Bacteria</taxon>
        <taxon>Pseudomonadati</taxon>
        <taxon>Planctomycetota</taxon>
        <taxon>Planctomycetia</taxon>
        <taxon>Planctomycetales</taxon>
        <taxon>Planctomycetaceae</taxon>
        <taxon>Gimesia</taxon>
    </lineage>
</organism>
<protein>
    <submittedName>
        <fullName evidence="1">Uncharacterized protein</fullName>
    </submittedName>
</protein>
<sequence>MFAYRLTTWFLSQGMSVDRAAPALVAEPVEGFRHILPPLLPSLPTCALQHQKASTRP</sequence>
<name>A0A517Q6C9_9PLAN</name>